<dbReference type="AlphaFoldDB" id="A0A011NAC5"/>
<accession>A0A011NAC5</accession>
<sequence length="113" mass="12648">MKFIEKQTECQRTGAVSAHHVVTGLQVDYINNSTFITMASYVSKQKKDEGKESLSVNTFTISAVPSWDQIPYEWALSELVKAQPEDFVPETYSGYVNPYMFAGGKVKETAEAK</sequence>
<dbReference type="Proteomes" id="UP000054123">
    <property type="component" value="Unassembled WGS sequence"/>
</dbReference>
<reference evidence="1 2" key="1">
    <citation type="journal article" date="2014" name="Genome Announc.">
        <title>Genome Sequence of a Presumptive Mannheimia haemolytica Strain with an A1/A6-Cross-Reactive Serotype from a White-Tailed Deer (Odocoileus virginianus).</title>
        <authorList>
            <person name="Lawrence P.K."/>
            <person name="Bey R.F."/>
            <person name="Wiener B."/>
            <person name="Kittichotirat W."/>
            <person name="Bumgarner R.E."/>
        </authorList>
    </citation>
    <scope>NUCLEOTIDE SEQUENCE [LARGE SCALE GENOMIC DNA]</scope>
    <source>
        <strain evidence="1 2">PKL10</strain>
    </source>
</reference>
<gene>
    <name evidence="1" type="ORF">AK33_09925</name>
</gene>
<dbReference type="OrthoDB" id="5679392at2"/>
<dbReference type="RefSeq" id="WP_042804037.1">
    <property type="nucleotide sequence ID" value="NZ_AVSP01000005.1"/>
</dbReference>
<keyword evidence="2" id="KW-1185">Reference proteome</keyword>
<evidence type="ECO:0000313" key="2">
    <source>
        <dbReference type="Proteomes" id="UP000054123"/>
    </source>
</evidence>
<comment type="caution">
    <text evidence="1">The sequence shown here is derived from an EMBL/GenBank/DDBJ whole genome shotgun (WGS) entry which is preliminary data.</text>
</comment>
<evidence type="ECO:0000313" key="1">
    <source>
        <dbReference type="EMBL" id="EXI61537.1"/>
    </source>
</evidence>
<protein>
    <submittedName>
        <fullName evidence="1">Uncharacterized protein</fullName>
    </submittedName>
</protein>
<dbReference type="PATRIC" id="fig|1450449.3.peg.1975"/>
<dbReference type="EMBL" id="JANJ01000007">
    <property type="protein sequence ID" value="EXI61537.1"/>
    <property type="molecule type" value="Genomic_DNA"/>
</dbReference>
<name>A0A011NAC5_9PAST</name>
<organism evidence="1 2">
    <name type="scientific">Mannheimia granulomatis</name>
    <dbReference type="NCBI Taxonomy" id="85402"/>
    <lineage>
        <taxon>Bacteria</taxon>
        <taxon>Pseudomonadati</taxon>
        <taxon>Pseudomonadota</taxon>
        <taxon>Gammaproteobacteria</taxon>
        <taxon>Pasteurellales</taxon>
        <taxon>Pasteurellaceae</taxon>
        <taxon>Mannheimia</taxon>
    </lineage>
</organism>
<proteinExistence type="predicted"/>